<dbReference type="Proteomes" id="UP001152795">
    <property type="component" value="Unassembled WGS sequence"/>
</dbReference>
<dbReference type="AlphaFoldDB" id="A0A6S7HCG2"/>
<dbReference type="GO" id="GO:0005576">
    <property type="term" value="C:extracellular region"/>
    <property type="evidence" value="ECO:0007669"/>
    <property type="project" value="UniProtKB-SubCell"/>
</dbReference>
<evidence type="ECO:0000256" key="1">
    <source>
        <dbReference type="ARBA" id="ARBA00004613"/>
    </source>
</evidence>
<gene>
    <name evidence="9" type="ORF">PACLA_8A019639</name>
</gene>
<dbReference type="InterPro" id="IPR011489">
    <property type="entry name" value="EMI_domain"/>
</dbReference>
<reference evidence="9" key="1">
    <citation type="submission" date="2020-04" db="EMBL/GenBank/DDBJ databases">
        <authorList>
            <person name="Alioto T."/>
            <person name="Alioto T."/>
            <person name="Gomez Garrido J."/>
        </authorList>
    </citation>
    <scope>NUCLEOTIDE SEQUENCE</scope>
    <source>
        <strain evidence="9">A484AB</strain>
    </source>
</reference>
<comment type="caution">
    <text evidence="8">Lacks conserved residue(s) required for the propagation of feature annotation.</text>
</comment>
<dbReference type="SMART" id="SM00181">
    <property type="entry name" value="EGF"/>
    <property type="match status" value="4"/>
</dbReference>
<comment type="subcellular location">
    <subcellularLocation>
        <location evidence="1">Secreted</location>
    </subcellularLocation>
</comment>
<evidence type="ECO:0000256" key="8">
    <source>
        <dbReference type="PROSITE-ProRule" id="PRU00076"/>
    </source>
</evidence>
<evidence type="ECO:0000256" key="6">
    <source>
        <dbReference type="ARBA" id="ARBA00023157"/>
    </source>
</evidence>
<evidence type="ECO:0000256" key="4">
    <source>
        <dbReference type="ARBA" id="ARBA00022729"/>
    </source>
</evidence>
<evidence type="ECO:0000256" key="3">
    <source>
        <dbReference type="ARBA" id="ARBA00022536"/>
    </source>
</evidence>
<keyword evidence="4" id="KW-0732">Signal</keyword>
<dbReference type="PROSITE" id="PS50026">
    <property type="entry name" value="EGF_3"/>
    <property type="match status" value="2"/>
</dbReference>
<name>A0A6S7HCG2_PARCT</name>
<keyword evidence="6 8" id="KW-1015">Disulfide bond</keyword>
<comment type="caution">
    <text evidence="9">The sequence shown here is derived from an EMBL/GenBank/DDBJ whole genome shotgun (WGS) entry which is preliminary data.</text>
</comment>
<dbReference type="Pfam" id="PF07546">
    <property type="entry name" value="EMI"/>
    <property type="match status" value="1"/>
</dbReference>
<dbReference type="EMBL" id="CACRXK020004424">
    <property type="protein sequence ID" value="CAB4002694.1"/>
    <property type="molecule type" value="Genomic_DNA"/>
</dbReference>
<proteinExistence type="predicted"/>
<dbReference type="SUPFAM" id="SSF57184">
    <property type="entry name" value="Growth factor receptor domain"/>
    <property type="match status" value="1"/>
</dbReference>
<dbReference type="PROSITE" id="PS01187">
    <property type="entry name" value="EGF_CA"/>
    <property type="match status" value="2"/>
</dbReference>
<dbReference type="PROSITE" id="PS01186">
    <property type="entry name" value="EGF_2"/>
    <property type="match status" value="2"/>
</dbReference>
<dbReference type="OrthoDB" id="5989352at2759"/>
<dbReference type="FunFam" id="2.10.25.10:FF:000240">
    <property type="entry name" value="Vitamin K-dependent protein S"/>
    <property type="match status" value="2"/>
</dbReference>
<evidence type="ECO:0000256" key="7">
    <source>
        <dbReference type="ARBA" id="ARBA00023180"/>
    </source>
</evidence>
<keyword evidence="7" id="KW-0325">Glycoprotein</keyword>
<dbReference type="InterPro" id="IPR000742">
    <property type="entry name" value="EGF"/>
</dbReference>
<dbReference type="PROSITE" id="PS51041">
    <property type="entry name" value="EMI"/>
    <property type="match status" value="1"/>
</dbReference>
<organism evidence="9 10">
    <name type="scientific">Paramuricea clavata</name>
    <name type="common">Red gorgonian</name>
    <name type="synonym">Violescent sea-whip</name>
    <dbReference type="NCBI Taxonomy" id="317549"/>
    <lineage>
        <taxon>Eukaryota</taxon>
        <taxon>Metazoa</taxon>
        <taxon>Cnidaria</taxon>
        <taxon>Anthozoa</taxon>
        <taxon>Octocorallia</taxon>
        <taxon>Malacalcyonacea</taxon>
        <taxon>Plexauridae</taxon>
        <taxon>Paramuricea</taxon>
    </lineage>
</organism>
<dbReference type="InterPro" id="IPR001881">
    <property type="entry name" value="EGF-like_Ca-bd_dom"/>
</dbReference>
<dbReference type="InterPro" id="IPR009030">
    <property type="entry name" value="Growth_fac_rcpt_cys_sf"/>
</dbReference>
<keyword evidence="10" id="KW-1185">Reference proteome</keyword>
<sequence>MHVFVILSLVLVARQVASQNWNYQLSSQMPNVCSFQRRFVTYERQPERKAITKNVRVLQPGCLRPRELCYTSQLRTFYYTMYRNQPKIEFRTEYQCCQGWSQYPRRSGCSLSSCTVRPCLRGGRCTGSATGCRCPRGFQGSQCQYDMDECKTQNGGCEHNCCNTVGGYYCTCNAGYTLQSDKKNCLDTNECNNSNGGCNHTCLNLPGSFQCRCPSGSTLAADKKTCTGGTASRNSGRGGTGATINGGVIRERPHPYYQQSRLSNSCNNRNGGCEDICKETYYGVMCACKPGYSLARDFVSCKGLWIVIVFMSFSMR</sequence>
<dbReference type="GO" id="GO:0005509">
    <property type="term" value="F:calcium ion binding"/>
    <property type="evidence" value="ECO:0007669"/>
    <property type="project" value="InterPro"/>
</dbReference>
<dbReference type="PROSITE" id="PS00022">
    <property type="entry name" value="EGF_1"/>
    <property type="match status" value="1"/>
</dbReference>
<dbReference type="SMART" id="SM00179">
    <property type="entry name" value="EGF_CA"/>
    <property type="match status" value="2"/>
</dbReference>
<dbReference type="InterPro" id="IPR052080">
    <property type="entry name" value="vWF_C/EGF_Fibrillin"/>
</dbReference>
<keyword evidence="3 8" id="KW-0245">EGF-like domain</keyword>
<keyword evidence="2" id="KW-0964">Secreted</keyword>
<evidence type="ECO:0000313" key="9">
    <source>
        <dbReference type="EMBL" id="CAB4002694.1"/>
    </source>
</evidence>
<dbReference type="PANTHER" id="PTHR47333">
    <property type="entry name" value="VON WILLEBRAND FACTOR C AND EGF DOMAIN-CONTAINING PROTEIN"/>
    <property type="match status" value="1"/>
</dbReference>
<dbReference type="Gene3D" id="2.10.25.10">
    <property type="entry name" value="Laminin"/>
    <property type="match status" value="3"/>
</dbReference>
<dbReference type="InterPro" id="IPR018097">
    <property type="entry name" value="EGF_Ca-bd_CS"/>
</dbReference>
<evidence type="ECO:0000256" key="2">
    <source>
        <dbReference type="ARBA" id="ARBA00022525"/>
    </source>
</evidence>
<protein>
    <submittedName>
        <fullName evidence="9">Multiple epidermal growth factor-like domains 6</fullName>
    </submittedName>
</protein>
<keyword evidence="5" id="KW-0677">Repeat</keyword>
<dbReference type="InterPro" id="IPR000152">
    <property type="entry name" value="EGF-type_Asp/Asn_hydroxyl_site"/>
</dbReference>
<dbReference type="SUPFAM" id="SSF57196">
    <property type="entry name" value="EGF/Laminin"/>
    <property type="match status" value="1"/>
</dbReference>
<evidence type="ECO:0000256" key="5">
    <source>
        <dbReference type="ARBA" id="ARBA00022737"/>
    </source>
</evidence>
<evidence type="ECO:0000313" key="10">
    <source>
        <dbReference type="Proteomes" id="UP001152795"/>
    </source>
</evidence>
<dbReference type="PANTHER" id="PTHR47333:SF4">
    <property type="entry name" value="EGF-LIKE DOMAIN-CONTAINING PROTEIN"/>
    <property type="match status" value="1"/>
</dbReference>
<accession>A0A6S7HCG2</accession>
<feature type="disulfide bond" evidence="8">
    <location>
        <begin position="134"/>
        <end position="143"/>
    </location>
</feature>
<dbReference type="Pfam" id="PF14670">
    <property type="entry name" value="FXa_inhibition"/>
    <property type="match status" value="3"/>
</dbReference>
<dbReference type="PROSITE" id="PS00010">
    <property type="entry name" value="ASX_HYDROXYL"/>
    <property type="match status" value="1"/>
</dbReference>